<evidence type="ECO:0000313" key="2">
    <source>
        <dbReference type="EMBL" id="TKW62077.1"/>
    </source>
</evidence>
<organism evidence="2 3">
    <name type="scientific">Blastochloris viridis</name>
    <name type="common">Rhodopseudomonas viridis</name>
    <dbReference type="NCBI Taxonomy" id="1079"/>
    <lineage>
        <taxon>Bacteria</taxon>
        <taxon>Pseudomonadati</taxon>
        <taxon>Pseudomonadota</taxon>
        <taxon>Alphaproteobacteria</taxon>
        <taxon>Hyphomicrobiales</taxon>
        <taxon>Blastochloridaceae</taxon>
        <taxon>Blastochloris</taxon>
    </lineage>
</organism>
<dbReference type="CDD" id="cd10148">
    <property type="entry name" value="CsoR-like_DUF156"/>
    <property type="match status" value="1"/>
</dbReference>
<proteinExistence type="inferred from homology"/>
<dbReference type="Gene3D" id="1.20.58.1000">
    <property type="entry name" value="Metal-sensitive repressor, helix protomer"/>
    <property type="match status" value="1"/>
</dbReference>
<accession>A0A6N4REG6</accession>
<dbReference type="Proteomes" id="UP000320948">
    <property type="component" value="Unassembled WGS sequence"/>
</dbReference>
<protein>
    <submittedName>
        <fullName evidence="2">Metal-sensitive transcriptional regulator</fullName>
    </submittedName>
</protein>
<evidence type="ECO:0000313" key="3">
    <source>
        <dbReference type="Proteomes" id="UP000320948"/>
    </source>
</evidence>
<dbReference type="InterPro" id="IPR038390">
    <property type="entry name" value="Metal_Tscrpt_repr_sf"/>
</dbReference>
<dbReference type="EMBL" id="VAFM01000001">
    <property type="protein sequence ID" value="TKW62077.1"/>
    <property type="molecule type" value="Genomic_DNA"/>
</dbReference>
<reference evidence="2 3" key="1">
    <citation type="journal article" date="2017" name="Nat. Commun.">
        <title>In situ click chemistry generation of cyclooxygenase-2 inhibitors.</title>
        <authorList>
            <person name="Bhardwaj A."/>
            <person name="Kaur J."/>
            <person name="Wuest M."/>
            <person name="Wuest F."/>
        </authorList>
    </citation>
    <scope>NUCLEOTIDE SEQUENCE [LARGE SCALE GENOMIC DNA]</scope>
    <source>
        <strain evidence="2">S2_018_000_R2_106</strain>
    </source>
</reference>
<dbReference type="InterPro" id="IPR003735">
    <property type="entry name" value="Metal_Tscrpt_repr"/>
</dbReference>
<dbReference type="AlphaFoldDB" id="A0A6N4REG6"/>
<dbReference type="GO" id="GO:0045892">
    <property type="term" value="P:negative regulation of DNA-templated transcription"/>
    <property type="evidence" value="ECO:0007669"/>
    <property type="project" value="UniProtKB-ARBA"/>
</dbReference>
<dbReference type="PANTHER" id="PTHR33677">
    <property type="entry name" value="TRANSCRIPTIONAL REPRESSOR FRMR-RELATED"/>
    <property type="match status" value="1"/>
</dbReference>
<sequence>MPLLNRITGQLNGAGKMIEEGRYCPDILNQLRAARAALRTLEGRILEEHLRCCVGQAFNSGEKKEKEGKVAELLDLFRRYDNDAQG</sequence>
<evidence type="ECO:0000256" key="1">
    <source>
        <dbReference type="ARBA" id="ARBA00005260"/>
    </source>
</evidence>
<gene>
    <name evidence="2" type="ORF">DI628_00360</name>
</gene>
<dbReference type="Pfam" id="PF02583">
    <property type="entry name" value="Trns_repr_metal"/>
    <property type="match status" value="1"/>
</dbReference>
<comment type="similarity">
    <text evidence="1">Belongs to the FrmR/RcnR family.</text>
</comment>
<comment type="caution">
    <text evidence="2">The sequence shown here is derived from an EMBL/GenBank/DDBJ whole genome shotgun (WGS) entry which is preliminary data.</text>
</comment>
<dbReference type="GO" id="GO:0003677">
    <property type="term" value="F:DNA binding"/>
    <property type="evidence" value="ECO:0007669"/>
    <property type="project" value="InterPro"/>
</dbReference>
<dbReference type="GO" id="GO:0046872">
    <property type="term" value="F:metal ion binding"/>
    <property type="evidence" value="ECO:0007669"/>
    <property type="project" value="InterPro"/>
</dbReference>
<name>A0A6N4REG6_BLAVI</name>
<dbReference type="PANTHER" id="PTHR33677:SF3">
    <property type="entry name" value="COPPER-SENSING TRANSCRIPTIONAL REPRESSOR RICR"/>
    <property type="match status" value="1"/>
</dbReference>